<evidence type="ECO:0000313" key="1">
    <source>
        <dbReference type="EMBL" id="CAF1322874.1"/>
    </source>
</evidence>
<sequence>MSFVGQIYGPGAQYKKINEQIEKSYDEYDNDEIKMLYVFSAENRKSSEFDWNLNYGCGFNTFNFKLLNSQNNKRRK</sequence>
<accession>A0A815ZS59</accession>
<protein>
    <submittedName>
        <fullName evidence="3">Uncharacterized protein</fullName>
    </submittedName>
</protein>
<gene>
    <name evidence="2" type="ORF">JXQ802_LOCUS46665</name>
    <name evidence="3" type="ORF">JXQ802_LOCUS46814</name>
    <name evidence="1" type="ORF">PYM288_LOCUS31005</name>
</gene>
<name>A0A815ZS59_9BILA</name>
<dbReference type="EMBL" id="CAJNOL010004301">
    <property type="protein sequence ID" value="CAF1585355.1"/>
    <property type="molecule type" value="Genomic_DNA"/>
</dbReference>
<comment type="caution">
    <text evidence="3">The sequence shown here is derived from an EMBL/GenBank/DDBJ whole genome shotgun (WGS) entry which is preliminary data.</text>
</comment>
<dbReference type="Proteomes" id="UP000663854">
    <property type="component" value="Unassembled WGS sequence"/>
</dbReference>
<evidence type="ECO:0000313" key="3">
    <source>
        <dbReference type="EMBL" id="CAF1586868.1"/>
    </source>
</evidence>
<keyword evidence="4" id="KW-1185">Reference proteome</keyword>
<dbReference type="AlphaFoldDB" id="A0A815ZS59"/>
<dbReference type="Proteomes" id="UP000663870">
    <property type="component" value="Unassembled WGS sequence"/>
</dbReference>
<evidence type="ECO:0000313" key="4">
    <source>
        <dbReference type="Proteomes" id="UP000663870"/>
    </source>
</evidence>
<dbReference type="EMBL" id="CAJNOL010004375">
    <property type="protein sequence ID" value="CAF1586868.1"/>
    <property type="molecule type" value="Genomic_DNA"/>
</dbReference>
<organism evidence="3 4">
    <name type="scientific">Rotaria sordida</name>
    <dbReference type="NCBI Taxonomy" id="392033"/>
    <lineage>
        <taxon>Eukaryota</taxon>
        <taxon>Metazoa</taxon>
        <taxon>Spiralia</taxon>
        <taxon>Gnathifera</taxon>
        <taxon>Rotifera</taxon>
        <taxon>Eurotatoria</taxon>
        <taxon>Bdelloidea</taxon>
        <taxon>Philodinida</taxon>
        <taxon>Philodinidae</taxon>
        <taxon>Rotaria</taxon>
    </lineage>
</organism>
<evidence type="ECO:0000313" key="2">
    <source>
        <dbReference type="EMBL" id="CAF1585355.1"/>
    </source>
</evidence>
<dbReference type="EMBL" id="CAJNOH010003085">
    <property type="protein sequence ID" value="CAF1322874.1"/>
    <property type="molecule type" value="Genomic_DNA"/>
</dbReference>
<reference evidence="3" key="1">
    <citation type="submission" date="2021-02" db="EMBL/GenBank/DDBJ databases">
        <authorList>
            <person name="Nowell W R."/>
        </authorList>
    </citation>
    <scope>NUCLEOTIDE SEQUENCE</scope>
</reference>
<proteinExistence type="predicted"/>